<accession>A0ABV4U0G2</accession>
<protein>
    <submittedName>
        <fullName evidence="2">Zinc ribbon domain-containing protein</fullName>
    </submittedName>
</protein>
<keyword evidence="3" id="KW-1185">Reference proteome</keyword>
<name>A0ABV4U0G2_9GAMM</name>
<proteinExistence type="predicted"/>
<sequence>MSHRPDSRRAYARTCTNCGKRRKATDPSPPWMCPGCGRDLPPRDDGGALRLRIAATLLPEEEAPDGLILAGRAAVWIALAVWGLHFITLDPATNAIGRSFMHQINLPFHEAGHVLFRPLGRFMTILGGSLFQVLVPLIVAAAFLVRLHPFGVAVGLWWAGQSLMDVGPYIHDARRMSLPLIGGGTGQDRPWLHDWHNLLSRLDLLSWDQALAGVAHALGAAFLLSGLGWGAIALYRSWMAMREGSARGPGR</sequence>
<reference evidence="2 3" key="1">
    <citation type="submission" date="2024-08" db="EMBL/GenBank/DDBJ databases">
        <title>Whole-genome sequencing of halo(alkali)philic microorganisms from hypersaline lakes.</title>
        <authorList>
            <person name="Sorokin D.Y."/>
            <person name="Merkel A.Y."/>
            <person name="Messina E."/>
            <person name="Yakimov M."/>
        </authorList>
    </citation>
    <scope>NUCLEOTIDE SEQUENCE [LARGE SCALE GENOMIC DNA]</scope>
    <source>
        <strain evidence="2 3">Cl-TMA</strain>
    </source>
</reference>
<keyword evidence="1" id="KW-0812">Transmembrane</keyword>
<feature type="transmembrane region" description="Helical" evidence="1">
    <location>
        <begin position="122"/>
        <end position="145"/>
    </location>
</feature>
<evidence type="ECO:0000313" key="2">
    <source>
        <dbReference type="EMBL" id="MFA9462315.1"/>
    </source>
</evidence>
<gene>
    <name evidence="2" type="ORF">ACERLL_15990</name>
</gene>
<keyword evidence="1" id="KW-0472">Membrane</keyword>
<dbReference type="RefSeq" id="WP_373657105.1">
    <property type="nucleotide sequence ID" value="NZ_JBGUAW010000012.1"/>
</dbReference>
<dbReference type="EMBL" id="JBGUAW010000012">
    <property type="protein sequence ID" value="MFA9462315.1"/>
    <property type="molecule type" value="Genomic_DNA"/>
</dbReference>
<evidence type="ECO:0000256" key="1">
    <source>
        <dbReference type="SAM" id="Phobius"/>
    </source>
</evidence>
<organism evidence="2 3">
    <name type="scientific">Thiohalorhabdus methylotrophus</name>
    <dbReference type="NCBI Taxonomy" id="3242694"/>
    <lineage>
        <taxon>Bacteria</taxon>
        <taxon>Pseudomonadati</taxon>
        <taxon>Pseudomonadota</taxon>
        <taxon>Gammaproteobacteria</taxon>
        <taxon>Thiohalorhabdales</taxon>
        <taxon>Thiohalorhabdaceae</taxon>
        <taxon>Thiohalorhabdus</taxon>
    </lineage>
</organism>
<feature type="transmembrane region" description="Helical" evidence="1">
    <location>
        <begin position="210"/>
        <end position="235"/>
    </location>
</feature>
<comment type="caution">
    <text evidence="2">The sequence shown here is derived from an EMBL/GenBank/DDBJ whole genome shotgun (WGS) entry which is preliminary data.</text>
</comment>
<keyword evidence="1" id="KW-1133">Transmembrane helix</keyword>
<dbReference type="Proteomes" id="UP001575181">
    <property type="component" value="Unassembled WGS sequence"/>
</dbReference>
<evidence type="ECO:0000313" key="3">
    <source>
        <dbReference type="Proteomes" id="UP001575181"/>
    </source>
</evidence>